<feature type="domain" description="Nudix hydrolase" evidence="3">
    <location>
        <begin position="6"/>
        <end position="125"/>
    </location>
</feature>
<dbReference type="Proteomes" id="UP000077752">
    <property type="component" value="Unassembled WGS sequence"/>
</dbReference>
<dbReference type="InterPro" id="IPR000086">
    <property type="entry name" value="NUDIX_hydrolase_dom"/>
</dbReference>
<dbReference type="AlphaFoldDB" id="A0A177SP58"/>
<evidence type="ECO:0000256" key="2">
    <source>
        <dbReference type="ARBA" id="ARBA00022801"/>
    </source>
</evidence>
<dbReference type="Gene3D" id="3.90.79.10">
    <property type="entry name" value="Nucleoside Triphosphate Pyrophosphohydrolase"/>
    <property type="match status" value="1"/>
</dbReference>
<protein>
    <submittedName>
        <fullName evidence="4">NUDIX hydrolase</fullName>
    </submittedName>
</protein>
<dbReference type="PRINTS" id="PR00502">
    <property type="entry name" value="NUDIXFAMILY"/>
</dbReference>
<dbReference type="SUPFAM" id="SSF55811">
    <property type="entry name" value="Nudix"/>
    <property type="match status" value="1"/>
</dbReference>
<comment type="caution">
    <text evidence="4">The sequence shown here is derived from an EMBL/GenBank/DDBJ whole genome shotgun (WGS) entry which is preliminary data.</text>
</comment>
<dbReference type="CDD" id="cd04667">
    <property type="entry name" value="NUDIX_Hydrolase"/>
    <property type="match status" value="1"/>
</dbReference>
<dbReference type="GO" id="GO:0016787">
    <property type="term" value="F:hydrolase activity"/>
    <property type="evidence" value="ECO:0007669"/>
    <property type="project" value="UniProtKB-KW"/>
</dbReference>
<keyword evidence="2 4" id="KW-0378">Hydrolase</keyword>
<sequence>MSGKSRRYKARATIICLRSGKVLLVRKKGGKWNFPGGTVEAGEQPIQAAARELEEETKLRSLGLLQLCSVEVGNIVHHVFTTQFDDYTEAVADNEIVACKWVRREQLNGKLLTPNAAALMMRQLPALCAS</sequence>
<evidence type="ECO:0000259" key="3">
    <source>
        <dbReference type="PROSITE" id="PS51462"/>
    </source>
</evidence>
<dbReference type="InterPro" id="IPR020476">
    <property type="entry name" value="Nudix_hydrolase"/>
</dbReference>
<dbReference type="PROSITE" id="PS51462">
    <property type="entry name" value="NUDIX"/>
    <property type="match status" value="1"/>
</dbReference>
<dbReference type="PANTHER" id="PTHR43046:SF14">
    <property type="entry name" value="MUTT_NUDIX FAMILY PROTEIN"/>
    <property type="match status" value="1"/>
</dbReference>
<dbReference type="RefSeq" id="WP_064302690.1">
    <property type="nucleotide sequence ID" value="NZ_LUCV01000015.1"/>
</dbReference>
<name>A0A177SP58_PSEPU</name>
<dbReference type="PANTHER" id="PTHR43046">
    <property type="entry name" value="GDP-MANNOSE MANNOSYL HYDROLASE"/>
    <property type="match status" value="1"/>
</dbReference>
<gene>
    <name evidence="4" type="ORF">AYO28_16445</name>
</gene>
<accession>A0A177SP58</accession>
<dbReference type="Pfam" id="PF00293">
    <property type="entry name" value="NUDIX"/>
    <property type="match status" value="1"/>
</dbReference>
<evidence type="ECO:0000313" key="4">
    <source>
        <dbReference type="EMBL" id="OAI92812.1"/>
    </source>
</evidence>
<comment type="cofactor">
    <cofactor evidence="1">
        <name>Mg(2+)</name>
        <dbReference type="ChEBI" id="CHEBI:18420"/>
    </cofactor>
</comment>
<evidence type="ECO:0000313" key="5">
    <source>
        <dbReference type="Proteomes" id="UP000077752"/>
    </source>
</evidence>
<proteinExistence type="predicted"/>
<organism evidence="4 5">
    <name type="scientific">Pseudomonas putida</name>
    <name type="common">Arthrobacter siderocapsulatus</name>
    <dbReference type="NCBI Taxonomy" id="303"/>
    <lineage>
        <taxon>Bacteria</taxon>
        <taxon>Pseudomonadati</taxon>
        <taxon>Pseudomonadota</taxon>
        <taxon>Gammaproteobacteria</taxon>
        <taxon>Pseudomonadales</taxon>
        <taxon>Pseudomonadaceae</taxon>
        <taxon>Pseudomonas</taxon>
    </lineage>
</organism>
<reference evidence="4 5" key="1">
    <citation type="submission" date="2016-03" db="EMBL/GenBank/DDBJ databases">
        <title>Draft Genome Assembly of Pseudomonas putida strain CBF10-2.</title>
        <authorList>
            <person name="Iyer R.S."/>
            <person name="Damania A."/>
        </authorList>
    </citation>
    <scope>NUCLEOTIDE SEQUENCE [LARGE SCALE GENOMIC DNA]</scope>
    <source>
        <strain evidence="4 5">CBF10-2</strain>
    </source>
</reference>
<dbReference type="EMBL" id="LUCV01000015">
    <property type="protein sequence ID" value="OAI92812.1"/>
    <property type="molecule type" value="Genomic_DNA"/>
</dbReference>
<evidence type="ECO:0000256" key="1">
    <source>
        <dbReference type="ARBA" id="ARBA00001946"/>
    </source>
</evidence>
<dbReference type="InterPro" id="IPR015797">
    <property type="entry name" value="NUDIX_hydrolase-like_dom_sf"/>
</dbReference>